<dbReference type="Proteomes" id="UP001162131">
    <property type="component" value="Unassembled WGS sequence"/>
</dbReference>
<protein>
    <submittedName>
        <fullName evidence="1">Uncharacterized protein</fullName>
    </submittedName>
</protein>
<name>A0AAU9IG33_9CILI</name>
<proteinExistence type="predicted"/>
<reference evidence="1" key="1">
    <citation type="submission" date="2021-09" db="EMBL/GenBank/DDBJ databases">
        <authorList>
            <consortium name="AG Swart"/>
            <person name="Singh M."/>
            <person name="Singh A."/>
            <person name="Seah K."/>
            <person name="Emmerich C."/>
        </authorList>
    </citation>
    <scope>NUCLEOTIDE SEQUENCE</scope>
    <source>
        <strain evidence="1">ATCC30299</strain>
    </source>
</reference>
<dbReference type="AlphaFoldDB" id="A0AAU9IG33"/>
<evidence type="ECO:0000313" key="1">
    <source>
        <dbReference type="EMBL" id="CAG9313895.1"/>
    </source>
</evidence>
<dbReference type="EMBL" id="CAJZBQ010000011">
    <property type="protein sequence ID" value="CAG9313895.1"/>
    <property type="molecule type" value="Genomic_DNA"/>
</dbReference>
<comment type="caution">
    <text evidence="1">The sequence shown here is derived from an EMBL/GenBank/DDBJ whole genome shotgun (WGS) entry which is preliminary data.</text>
</comment>
<accession>A0AAU9IG33</accession>
<sequence>MSYHERYNLLSNIDLSRKSDIAKLHFSNNKDLEFLSQASIFVSTPWQVFTIYTSKVNVKVKLRLANISDPI</sequence>
<evidence type="ECO:0000313" key="2">
    <source>
        <dbReference type="Proteomes" id="UP001162131"/>
    </source>
</evidence>
<gene>
    <name evidence="1" type="ORF">BSTOLATCC_MIC9696</name>
</gene>
<organism evidence="1 2">
    <name type="scientific">Blepharisma stoltei</name>
    <dbReference type="NCBI Taxonomy" id="1481888"/>
    <lineage>
        <taxon>Eukaryota</taxon>
        <taxon>Sar</taxon>
        <taxon>Alveolata</taxon>
        <taxon>Ciliophora</taxon>
        <taxon>Postciliodesmatophora</taxon>
        <taxon>Heterotrichea</taxon>
        <taxon>Heterotrichida</taxon>
        <taxon>Blepharismidae</taxon>
        <taxon>Blepharisma</taxon>
    </lineage>
</organism>
<keyword evidence="2" id="KW-1185">Reference proteome</keyword>